<reference evidence="3" key="1">
    <citation type="submission" date="2018-08" db="EMBL/GenBank/DDBJ databases">
        <title>Identification of Burkholderia cepacia strains that express a Burkholderia pseudomallei-like capsular polysaccharide.</title>
        <authorList>
            <person name="Burtnick M.N."/>
            <person name="Vongsouvath M."/>
            <person name="Newton P."/>
            <person name="Wuthiekanun V."/>
            <person name="Limmathurotsakul D."/>
            <person name="Brett P.J."/>
            <person name="Chantratita N."/>
            <person name="Dance D.A."/>
        </authorList>
    </citation>
    <scope>NUCLEOTIDE SEQUENCE</scope>
    <source>
        <strain evidence="3">SBXCC001</strain>
    </source>
</reference>
<dbReference type="Pfam" id="PF03895">
    <property type="entry name" value="YadA_anchor"/>
    <property type="match status" value="1"/>
</dbReference>
<feature type="domain" description="Trimeric autotransporter adhesin YadA-like C-terminal membrane anchor" evidence="2">
    <location>
        <begin position="7"/>
        <end position="37"/>
    </location>
</feature>
<dbReference type="GO" id="GO:0016020">
    <property type="term" value="C:membrane"/>
    <property type="evidence" value="ECO:0007669"/>
    <property type="project" value="UniProtKB-SubCell"/>
</dbReference>
<dbReference type="InterPro" id="IPR005594">
    <property type="entry name" value="YadA_C"/>
</dbReference>
<dbReference type="EMBL" id="QXCT01000001">
    <property type="protein sequence ID" value="MDW9251129.1"/>
    <property type="molecule type" value="Genomic_DNA"/>
</dbReference>
<sequence length="37" mass="3847">MDGVRPGAHVTTNGILKLGIGVSKQNKTLGAGYGYSW</sequence>
<proteinExistence type="predicted"/>
<evidence type="ECO:0000313" key="4">
    <source>
        <dbReference type="Proteomes" id="UP001272137"/>
    </source>
</evidence>
<organism evidence="3 4">
    <name type="scientific">Burkholderia thailandensis</name>
    <dbReference type="NCBI Taxonomy" id="57975"/>
    <lineage>
        <taxon>Bacteria</taxon>
        <taxon>Pseudomonadati</taxon>
        <taxon>Pseudomonadota</taxon>
        <taxon>Betaproteobacteria</taxon>
        <taxon>Burkholderiales</taxon>
        <taxon>Burkholderiaceae</taxon>
        <taxon>Burkholderia</taxon>
        <taxon>pseudomallei group</taxon>
    </lineage>
</organism>
<evidence type="ECO:0000313" key="3">
    <source>
        <dbReference type="EMBL" id="MDW9251129.1"/>
    </source>
</evidence>
<name>A0AAW9CKJ4_BURTH</name>
<evidence type="ECO:0000256" key="1">
    <source>
        <dbReference type="ARBA" id="ARBA00004370"/>
    </source>
</evidence>
<comment type="subcellular location">
    <subcellularLocation>
        <location evidence="1">Membrane</location>
    </subcellularLocation>
</comment>
<protein>
    <submittedName>
        <fullName evidence="3">Membrane-anchored cell surface protein</fullName>
    </submittedName>
</protein>
<evidence type="ECO:0000259" key="2">
    <source>
        <dbReference type="Pfam" id="PF03895"/>
    </source>
</evidence>
<comment type="caution">
    <text evidence="3">The sequence shown here is derived from an EMBL/GenBank/DDBJ whole genome shotgun (WGS) entry which is preliminary data.</text>
</comment>
<dbReference type="AlphaFoldDB" id="A0AAW9CKJ4"/>
<gene>
    <name evidence="3" type="ORF">C7S16_6966</name>
</gene>
<dbReference type="Proteomes" id="UP001272137">
    <property type="component" value="Unassembled WGS sequence"/>
</dbReference>
<accession>A0AAW9CKJ4</accession>